<dbReference type="AlphaFoldDB" id="A0A9D4RY36"/>
<reference evidence="2" key="2">
    <citation type="submission" date="2020-11" db="EMBL/GenBank/DDBJ databases">
        <authorList>
            <person name="McCartney M.A."/>
            <person name="Auch B."/>
            <person name="Kono T."/>
            <person name="Mallez S."/>
            <person name="Becker A."/>
            <person name="Gohl D.M."/>
            <person name="Silverstein K.A.T."/>
            <person name="Koren S."/>
            <person name="Bechman K.B."/>
            <person name="Herman A."/>
            <person name="Abrahante J.E."/>
            <person name="Garbe J."/>
        </authorList>
    </citation>
    <scope>NUCLEOTIDE SEQUENCE</scope>
    <source>
        <strain evidence="2">Duluth1</strain>
        <tissue evidence="2">Whole animal</tissue>
    </source>
</reference>
<evidence type="ECO:0000256" key="1">
    <source>
        <dbReference type="SAM" id="MobiDB-lite"/>
    </source>
</evidence>
<comment type="caution">
    <text evidence="2">The sequence shown here is derived from an EMBL/GenBank/DDBJ whole genome shotgun (WGS) entry which is preliminary data.</text>
</comment>
<evidence type="ECO:0000313" key="2">
    <source>
        <dbReference type="EMBL" id="KAH3885466.1"/>
    </source>
</evidence>
<protein>
    <submittedName>
        <fullName evidence="2">Uncharacterized protein</fullName>
    </submittedName>
</protein>
<reference evidence="2" key="1">
    <citation type="journal article" date="2019" name="bioRxiv">
        <title>The Genome of the Zebra Mussel, Dreissena polymorpha: A Resource for Invasive Species Research.</title>
        <authorList>
            <person name="McCartney M.A."/>
            <person name="Auch B."/>
            <person name="Kono T."/>
            <person name="Mallez S."/>
            <person name="Zhang Y."/>
            <person name="Obille A."/>
            <person name="Becker A."/>
            <person name="Abrahante J.E."/>
            <person name="Garbe J."/>
            <person name="Badalamenti J.P."/>
            <person name="Herman A."/>
            <person name="Mangelson H."/>
            <person name="Liachko I."/>
            <person name="Sullivan S."/>
            <person name="Sone E.D."/>
            <person name="Koren S."/>
            <person name="Silverstein K.A.T."/>
            <person name="Beckman K.B."/>
            <person name="Gohl D.M."/>
        </authorList>
    </citation>
    <scope>NUCLEOTIDE SEQUENCE</scope>
    <source>
        <strain evidence="2">Duluth1</strain>
        <tissue evidence="2">Whole animal</tissue>
    </source>
</reference>
<dbReference type="Proteomes" id="UP000828390">
    <property type="component" value="Unassembled WGS sequence"/>
</dbReference>
<dbReference type="EMBL" id="JAIWYP010000001">
    <property type="protein sequence ID" value="KAH3885466.1"/>
    <property type="molecule type" value="Genomic_DNA"/>
</dbReference>
<accession>A0A9D4RY36</accession>
<feature type="region of interest" description="Disordered" evidence="1">
    <location>
        <begin position="21"/>
        <end position="43"/>
    </location>
</feature>
<gene>
    <name evidence="2" type="ORF">DPMN_009460</name>
</gene>
<organism evidence="2 3">
    <name type="scientific">Dreissena polymorpha</name>
    <name type="common">Zebra mussel</name>
    <name type="synonym">Mytilus polymorpha</name>
    <dbReference type="NCBI Taxonomy" id="45954"/>
    <lineage>
        <taxon>Eukaryota</taxon>
        <taxon>Metazoa</taxon>
        <taxon>Spiralia</taxon>
        <taxon>Lophotrochozoa</taxon>
        <taxon>Mollusca</taxon>
        <taxon>Bivalvia</taxon>
        <taxon>Autobranchia</taxon>
        <taxon>Heteroconchia</taxon>
        <taxon>Euheterodonta</taxon>
        <taxon>Imparidentia</taxon>
        <taxon>Neoheterodontei</taxon>
        <taxon>Myida</taxon>
        <taxon>Dreissenoidea</taxon>
        <taxon>Dreissenidae</taxon>
        <taxon>Dreissena</taxon>
    </lineage>
</organism>
<sequence length="67" mass="7326">MSMFEGRANWVAAYARLRSDGSSPAIKPRHSLGSNNRPDFKIPGRPIGADLRHLKGAISFNQLSNCS</sequence>
<keyword evidence="3" id="KW-1185">Reference proteome</keyword>
<name>A0A9D4RY36_DREPO</name>
<proteinExistence type="predicted"/>
<evidence type="ECO:0000313" key="3">
    <source>
        <dbReference type="Proteomes" id="UP000828390"/>
    </source>
</evidence>